<feature type="region of interest" description="Disordered" evidence="1">
    <location>
        <begin position="16"/>
        <end position="95"/>
    </location>
</feature>
<protein>
    <submittedName>
        <fullName evidence="2">Uncharacterized protein</fullName>
    </submittedName>
</protein>
<proteinExistence type="predicted"/>
<keyword evidence="3" id="KW-1185">Reference proteome</keyword>
<name>A0A8T0TG47_PANVG</name>
<evidence type="ECO:0000313" key="2">
    <source>
        <dbReference type="EMBL" id="KAG2606989.1"/>
    </source>
</evidence>
<reference evidence="2" key="1">
    <citation type="submission" date="2020-05" db="EMBL/GenBank/DDBJ databases">
        <title>WGS assembly of Panicum virgatum.</title>
        <authorList>
            <person name="Lovell J.T."/>
            <person name="Jenkins J."/>
            <person name="Shu S."/>
            <person name="Juenger T.E."/>
            <person name="Schmutz J."/>
        </authorList>
    </citation>
    <scope>NUCLEOTIDE SEQUENCE</scope>
    <source>
        <strain evidence="2">AP13</strain>
    </source>
</reference>
<feature type="region of interest" description="Disordered" evidence="1">
    <location>
        <begin position="156"/>
        <end position="195"/>
    </location>
</feature>
<dbReference type="Proteomes" id="UP000823388">
    <property type="component" value="Chromosome 4N"/>
</dbReference>
<evidence type="ECO:0000256" key="1">
    <source>
        <dbReference type="SAM" id="MobiDB-lite"/>
    </source>
</evidence>
<gene>
    <name evidence="2" type="ORF">PVAP13_4NG265933</name>
</gene>
<comment type="caution">
    <text evidence="2">The sequence shown here is derived from an EMBL/GenBank/DDBJ whole genome shotgun (WGS) entry which is preliminary data.</text>
</comment>
<accession>A0A8T0TG47</accession>
<organism evidence="2 3">
    <name type="scientific">Panicum virgatum</name>
    <name type="common">Blackwell switchgrass</name>
    <dbReference type="NCBI Taxonomy" id="38727"/>
    <lineage>
        <taxon>Eukaryota</taxon>
        <taxon>Viridiplantae</taxon>
        <taxon>Streptophyta</taxon>
        <taxon>Embryophyta</taxon>
        <taxon>Tracheophyta</taxon>
        <taxon>Spermatophyta</taxon>
        <taxon>Magnoliopsida</taxon>
        <taxon>Liliopsida</taxon>
        <taxon>Poales</taxon>
        <taxon>Poaceae</taxon>
        <taxon>PACMAD clade</taxon>
        <taxon>Panicoideae</taxon>
        <taxon>Panicodae</taxon>
        <taxon>Paniceae</taxon>
        <taxon>Panicinae</taxon>
        <taxon>Panicum</taxon>
        <taxon>Panicum sect. Hiantes</taxon>
    </lineage>
</organism>
<sequence>MRMCWRWCGGPHTRPAATGLARHGCPPKRSASGSGGMDRPARAGVGPSAARHLSRSSVAPPTHSPWRRAGGRSTAWVERRRRAGPPFPSTSAPCSSFTATFSPVASPWGRHWERQLAAALRAPWRRASRRSGGAAPGGWLPPAVPPLPSAIELRVRGRGGAARPTAARLARRRCPHAARPAAVRLAGDGEDRGEE</sequence>
<dbReference type="EMBL" id="CM029044">
    <property type="protein sequence ID" value="KAG2606989.1"/>
    <property type="molecule type" value="Genomic_DNA"/>
</dbReference>
<evidence type="ECO:0000313" key="3">
    <source>
        <dbReference type="Proteomes" id="UP000823388"/>
    </source>
</evidence>
<dbReference type="AlphaFoldDB" id="A0A8T0TG47"/>